<evidence type="ECO:0000313" key="14">
    <source>
        <dbReference type="EMBL" id="MFC4673738.1"/>
    </source>
</evidence>
<keyword evidence="8 14" id="KW-0675">Receptor</keyword>
<dbReference type="Gene3D" id="2.170.130.10">
    <property type="entry name" value="TonB-dependent receptor, plug domain"/>
    <property type="match status" value="1"/>
</dbReference>
<keyword evidence="15" id="KW-1185">Reference proteome</keyword>
<gene>
    <name evidence="14" type="ORF">ACFO6W_08555</name>
</gene>
<dbReference type="InterPro" id="IPR012910">
    <property type="entry name" value="Plug_dom"/>
</dbReference>
<dbReference type="PANTHER" id="PTHR30069">
    <property type="entry name" value="TONB-DEPENDENT OUTER MEMBRANE RECEPTOR"/>
    <property type="match status" value="1"/>
</dbReference>
<keyword evidence="3 10" id="KW-1134">Transmembrane beta strand</keyword>
<keyword evidence="6 11" id="KW-0798">TonB box</keyword>
<dbReference type="InterPro" id="IPR000531">
    <property type="entry name" value="Beta-barrel_TonB"/>
</dbReference>
<dbReference type="Proteomes" id="UP001596023">
    <property type="component" value="Unassembled WGS sequence"/>
</dbReference>
<evidence type="ECO:0000256" key="3">
    <source>
        <dbReference type="ARBA" id="ARBA00022452"/>
    </source>
</evidence>
<feature type="domain" description="TonB-dependent receptor plug" evidence="13">
    <location>
        <begin position="47"/>
        <end position="138"/>
    </location>
</feature>
<dbReference type="PANTHER" id="PTHR30069:SF29">
    <property type="entry name" value="HEMOGLOBIN AND HEMOGLOBIN-HAPTOGLOBIN-BINDING PROTEIN 1-RELATED"/>
    <property type="match status" value="1"/>
</dbReference>
<evidence type="ECO:0000256" key="1">
    <source>
        <dbReference type="ARBA" id="ARBA00004571"/>
    </source>
</evidence>
<accession>A0ABV9KUT6</accession>
<dbReference type="Pfam" id="PF00593">
    <property type="entry name" value="TonB_dep_Rec_b-barrel"/>
    <property type="match status" value="1"/>
</dbReference>
<sequence length="685" mass="78804">MHNTKKLISIVVLLNIFQFAHGQSKLDSIQHLKEVVVTVRSYKEVIPAQKLTGEDLKALNSFSVADAIRYFSGIQVKDYGGIGGLKTVNIRSMGTHHVGVFYDGIQLGNAQNGQIDLGKFSLDNMEDISLYNGQKSDIFQPAKDFGSSGSVYLHTRTPQFSKNKNYNLKTTLKTGSFDLINPSVLYEHKIGNDLKASFNVEMMNTSGKYKYRYKRVYPGLKEVMYDTTAVRKNGDVFSFRSEAGLYGTIPDGLWKVKLYYYDSNRGLPGAIVNNVWKNSQRQWDRSFFVQGSFQKSVTNKYEIQANAKFAYDFMRFLNPDTTTMRIDNSFHQREWYGSLANKYAITPNWDISLSTDVQYNSLSSDMPGFFFPQRTTSLIALASAVEMGNFKIQGSILATFVNEDLRIGNYNPDSPYQDTVVAAPDKQELTPAFFISYKPFRNKDLNFRAFYKKIFRMPTFNDLYYTNIGFSALKPEFTHQFDVGFQYSRSFKNGFIKYVQMQADAYYNEVTDKIVAEPAKSSLYRWTMTNIGSVEIWGIDASLSAAFQLLYDIGMNLKLAYTYQKAQDFTRKDNPVLQEMSYGGQINYIPWHSGSVIASMTHKSWQLNYSFIYVGERYENSVNIQEFYQQPWYTHDMAIIKNFKMNNINMRIAGEINNLFGQDYEVVLNYPMPKRNYRILLTIEL</sequence>
<comment type="subcellular location">
    <subcellularLocation>
        <location evidence="1 10">Cell outer membrane</location>
        <topology evidence="1 10">Multi-pass membrane protein</topology>
    </subcellularLocation>
</comment>
<organism evidence="14 15">
    <name type="scientific">Dysgonomonas termitidis</name>
    <dbReference type="NCBI Taxonomy" id="1516126"/>
    <lineage>
        <taxon>Bacteria</taxon>
        <taxon>Pseudomonadati</taxon>
        <taxon>Bacteroidota</taxon>
        <taxon>Bacteroidia</taxon>
        <taxon>Bacteroidales</taxon>
        <taxon>Dysgonomonadaceae</taxon>
        <taxon>Dysgonomonas</taxon>
    </lineage>
</organism>
<evidence type="ECO:0000259" key="13">
    <source>
        <dbReference type="Pfam" id="PF07715"/>
    </source>
</evidence>
<evidence type="ECO:0000256" key="4">
    <source>
        <dbReference type="ARBA" id="ARBA00022692"/>
    </source>
</evidence>
<dbReference type="Pfam" id="PF07715">
    <property type="entry name" value="Plug"/>
    <property type="match status" value="1"/>
</dbReference>
<keyword evidence="2 10" id="KW-0813">Transport</keyword>
<evidence type="ECO:0000256" key="7">
    <source>
        <dbReference type="ARBA" id="ARBA00023136"/>
    </source>
</evidence>
<dbReference type="PROSITE" id="PS52016">
    <property type="entry name" value="TONB_DEPENDENT_REC_3"/>
    <property type="match status" value="1"/>
</dbReference>
<evidence type="ECO:0000256" key="11">
    <source>
        <dbReference type="RuleBase" id="RU003357"/>
    </source>
</evidence>
<keyword evidence="7 10" id="KW-0472">Membrane</keyword>
<reference evidence="15" key="1">
    <citation type="journal article" date="2019" name="Int. J. Syst. Evol. Microbiol.">
        <title>The Global Catalogue of Microorganisms (GCM) 10K type strain sequencing project: providing services to taxonomists for standard genome sequencing and annotation.</title>
        <authorList>
            <consortium name="The Broad Institute Genomics Platform"/>
            <consortium name="The Broad Institute Genome Sequencing Center for Infectious Disease"/>
            <person name="Wu L."/>
            <person name="Ma J."/>
        </authorList>
    </citation>
    <scope>NUCLEOTIDE SEQUENCE [LARGE SCALE GENOMIC DNA]</scope>
    <source>
        <strain evidence="15">CCUG 66188</strain>
    </source>
</reference>
<dbReference type="InterPro" id="IPR036942">
    <property type="entry name" value="Beta-barrel_TonB_sf"/>
</dbReference>
<dbReference type="InterPro" id="IPR039426">
    <property type="entry name" value="TonB-dep_rcpt-like"/>
</dbReference>
<evidence type="ECO:0000256" key="6">
    <source>
        <dbReference type="ARBA" id="ARBA00023077"/>
    </source>
</evidence>
<evidence type="ECO:0000313" key="15">
    <source>
        <dbReference type="Proteomes" id="UP001596023"/>
    </source>
</evidence>
<dbReference type="SUPFAM" id="SSF56935">
    <property type="entry name" value="Porins"/>
    <property type="match status" value="1"/>
</dbReference>
<evidence type="ECO:0000259" key="12">
    <source>
        <dbReference type="Pfam" id="PF00593"/>
    </source>
</evidence>
<keyword evidence="9 10" id="KW-0998">Cell outer membrane</keyword>
<evidence type="ECO:0000256" key="2">
    <source>
        <dbReference type="ARBA" id="ARBA00022448"/>
    </source>
</evidence>
<evidence type="ECO:0000256" key="5">
    <source>
        <dbReference type="ARBA" id="ARBA00022729"/>
    </source>
</evidence>
<dbReference type="EMBL" id="JBHSGN010000062">
    <property type="protein sequence ID" value="MFC4673738.1"/>
    <property type="molecule type" value="Genomic_DNA"/>
</dbReference>
<evidence type="ECO:0000256" key="8">
    <source>
        <dbReference type="ARBA" id="ARBA00023170"/>
    </source>
</evidence>
<evidence type="ECO:0000256" key="10">
    <source>
        <dbReference type="PROSITE-ProRule" id="PRU01360"/>
    </source>
</evidence>
<dbReference type="InterPro" id="IPR037066">
    <property type="entry name" value="Plug_dom_sf"/>
</dbReference>
<keyword evidence="4 10" id="KW-0812">Transmembrane</keyword>
<dbReference type="Gene3D" id="2.40.170.20">
    <property type="entry name" value="TonB-dependent receptor, beta-barrel domain"/>
    <property type="match status" value="1"/>
</dbReference>
<proteinExistence type="inferred from homology"/>
<name>A0ABV9KUT6_9BACT</name>
<feature type="domain" description="TonB-dependent receptor-like beta-barrel" evidence="12">
    <location>
        <begin position="423"/>
        <end position="659"/>
    </location>
</feature>
<keyword evidence="5" id="KW-0732">Signal</keyword>
<evidence type="ECO:0000256" key="9">
    <source>
        <dbReference type="ARBA" id="ARBA00023237"/>
    </source>
</evidence>
<comment type="similarity">
    <text evidence="10 11">Belongs to the TonB-dependent receptor family.</text>
</comment>
<protein>
    <submittedName>
        <fullName evidence="14">TonB-dependent receptor</fullName>
    </submittedName>
</protein>
<comment type="caution">
    <text evidence="14">The sequence shown here is derived from an EMBL/GenBank/DDBJ whole genome shotgun (WGS) entry which is preliminary data.</text>
</comment>